<dbReference type="GO" id="GO:0000724">
    <property type="term" value="P:double-strand break repair via homologous recombination"/>
    <property type="evidence" value="ECO:0007669"/>
    <property type="project" value="TreeGrafter"/>
</dbReference>
<dbReference type="GO" id="GO:0005524">
    <property type="term" value="F:ATP binding"/>
    <property type="evidence" value="ECO:0007669"/>
    <property type="project" value="UniProtKB-KW"/>
</dbReference>
<dbReference type="Gene3D" id="3.40.50.300">
    <property type="entry name" value="P-loop containing nucleotide triphosphate hydrolases"/>
    <property type="match status" value="2"/>
</dbReference>
<comment type="caution">
    <text evidence="7">The sequence shown here is derived from an EMBL/GenBank/DDBJ whole genome shotgun (WGS) entry which is preliminary data.</text>
</comment>
<feature type="region of interest" description="Disordered" evidence="5">
    <location>
        <begin position="509"/>
        <end position="529"/>
    </location>
</feature>
<protein>
    <submittedName>
        <fullName evidence="7">FBH1 protein</fullName>
    </submittedName>
</protein>
<evidence type="ECO:0000313" key="8">
    <source>
        <dbReference type="Proteomes" id="UP000649617"/>
    </source>
</evidence>
<reference evidence="7" key="1">
    <citation type="submission" date="2021-02" db="EMBL/GenBank/DDBJ databases">
        <authorList>
            <person name="Dougan E. K."/>
            <person name="Rhodes N."/>
            <person name="Thang M."/>
            <person name="Chan C."/>
        </authorList>
    </citation>
    <scope>NUCLEOTIDE SEQUENCE</scope>
</reference>
<dbReference type="Pfam" id="PF13245">
    <property type="entry name" value="AAA_19"/>
    <property type="match status" value="1"/>
</dbReference>
<evidence type="ECO:0000256" key="4">
    <source>
        <dbReference type="ARBA" id="ARBA00022840"/>
    </source>
</evidence>
<organism evidence="7 8">
    <name type="scientific">Symbiodinium pilosum</name>
    <name type="common">Dinoflagellate</name>
    <dbReference type="NCBI Taxonomy" id="2952"/>
    <lineage>
        <taxon>Eukaryota</taxon>
        <taxon>Sar</taxon>
        <taxon>Alveolata</taxon>
        <taxon>Dinophyceae</taxon>
        <taxon>Suessiales</taxon>
        <taxon>Symbiodiniaceae</taxon>
        <taxon>Symbiodinium</taxon>
    </lineage>
</organism>
<dbReference type="AlphaFoldDB" id="A0A812PPM2"/>
<feature type="domain" description="UvrD-like helicase C-terminal" evidence="6">
    <location>
        <begin position="376"/>
        <end position="462"/>
    </location>
</feature>
<dbReference type="EMBL" id="CAJNIZ010013025">
    <property type="protein sequence ID" value="CAE7341998.1"/>
    <property type="molecule type" value="Genomic_DNA"/>
</dbReference>
<dbReference type="GO" id="GO:0003677">
    <property type="term" value="F:DNA binding"/>
    <property type="evidence" value="ECO:0007669"/>
    <property type="project" value="InterPro"/>
</dbReference>
<evidence type="ECO:0000256" key="2">
    <source>
        <dbReference type="ARBA" id="ARBA00022801"/>
    </source>
</evidence>
<dbReference type="Proteomes" id="UP000649617">
    <property type="component" value="Unassembled WGS sequence"/>
</dbReference>
<dbReference type="PANTHER" id="PTHR11070">
    <property type="entry name" value="UVRD / RECB / PCRA DNA HELICASE FAMILY MEMBER"/>
    <property type="match status" value="1"/>
</dbReference>
<evidence type="ECO:0000256" key="5">
    <source>
        <dbReference type="SAM" id="MobiDB-lite"/>
    </source>
</evidence>
<evidence type="ECO:0000256" key="1">
    <source>
        <dbReference type="ARBA" id="ARBA00022741"/>
    </source>
</evidence>
<keyword evidence="1" id="KW-0547">Nucleotide-binding</keyword>
<evidence type="ECO:0000313" key="7">
    <source>
        <dbReference type="EMBL" id="CAE7341998.1"/>
    </source>
</evidence>
<dbReference type="PANTHER" id="PTHR11070:SF30">
    <property type="entry name" value="F-BOX DNA HELICASE 1"/>
    <property type="match status" value="1"/>
</dbReference>
<dbReference type="InterPro" id="IPR014017">
    <property type="entry name" value="DNA_helicase_UvrD-like_C"/>
</dbReference>
<dbReference type="GO" id="GO:0005634">
    <property type="term" value="C:nucleus"/>
    <property type="evidence" value="ECO:0007669"/>
    <property type="project" value="TreeGrafter"/>
</dbReference>
<keyword evidence="8" id="KW-1185">Reference proteome</keyword>
<sequence length="529" mass="60608">MRESKQWQAVVSQPVDSGQTLLITAAPGSGKSILLREWCRVRPNNEILLLAFNRVVKDQLEVNFKSELPNVEVRTVHSLAFDATRHLHHGYVGEPTKTDIKNFLECSWPEVERQQELLRLFCASASSQLIGHHGRELQLHNSLWRHFASGNCSFRVPHNVYLKLLQLNPELRDQTFEDFDIVVLDEAQDCTACMLDLLNGNKFARVFACDPYQNIYQFNHVDGRYLADMQVEYRMSLPQSFRFGPQVAQLLTRIARASPMPANSVLEVQGMPELQTSVEVTVSPSESILRLVAEKQKVTVLARKNSTLFFQAVDVIASLEDGKSISFIGGFDVFRTAQLDPVMDLFHLQRGQKDEVKSNYVNKFDSLGSFRSKCERDDDVEWLTKFNIYDKFSTERKGLEKLQDLIKGLEDKTDLSSQLADVVFSTVHQAKGLGFRNVVLLEDFLDEFSMEECNIFYVACSRVSTGTLFVPRSVMQTLELGGHRGRKRAYEPSSFDFFEQDFDDLPEDFEDYSLEQEDDEEDDSYDDDY</sequence>
<dbReference type="GO" id="GO:0031297">
    <property type="term" value="P:replication fork processing"/>
    <property type="evidence" value="ECO:0007669"/>
    <property type="project" value="TreeGrafter"/>
</dbReference>
<evidence type="ECO:0000256" key="3">
    <source>
        <dbReference type="ARBA" id="ARBA00022806"/>
    </source>
</evidence>
<keyword evidence="4" id="KW-0067">ATP-binding</keyword>
<keyword evidence="2" id="KW-0378">Hydrolase</keyword>
<name>A0A812PPM2_SYMPI</name>
<dbReference type="Pfam" id="PF13361">
    <property type="entry name" value="UvrD_C"/>
    <property type="match status" value="1"/>
</dbReference>
<gene>
    <name evidence="7" type="primary">FBH1</name>
    <name evidence="7" type="ORF">SPIL2461_LOCUS8075</name>
</gene>
<dbReference type="OrthoDB" id="1470711at2759"/>
<dbReference type="InterPro" id="IPR027417">
    <property type="entry name" value="P-loop_NTPase"/>
</dbReference>
<dbReference type="SUPFAM" id="SSF52540">
    <property type="entry name" value="P-loop containing nucleoside triphosphate hydrolases"/>
    <property type="match status" value="1"/>
</dbReference>
<dbReference type="GO" id="GO:0043138">
    <property type="term" value="F:3'-5' DNA helicase activity"/>
    <property type="evidence" value="ECO:0007669"/>
    <property type="project" value="TreeGrafter"/>
</dbReference>
<dbReference type="InterPro" id="IPR000212">
    <property type="entry name" value="DNA_helicase_UvrD/REP"/>
</dbReference>
<evidence type="ECO:0000259" key="6">
    <source>
        <dbReference type="Pfam" id="PF13361"/>
    </source>
</evidence>
<proteinExistence type="predicted"/>
<keyword evidence="3" id="KW-0347">Helicase</keyword>
<dbReference type="GO" id="GO:0016787">
    <property type="term" value="F:hydrolase activity"/>
    <property type="evidence" value="ECO:0007669"/>
    <property type="project" value="UniProtKB-KW"/>
</dbReference>
<accession>A0A812PPM2</accession>